<reference evidence="2 3" key="1">
    <citation type="journal article" date="2024" name="G3 (Bethesda)">
        <title>Genome assembly of Hibiscus sabdariffa L. provides insights into metabolisms of medicinal natural products.</title>
        <authorList>
            <person name="Kim T."/>
        </authorList>
    </citation>
    <scope>NUCLEOTIDE SEQUENCE [LARGE SCALE GENOMIC DNA]</scope>
    <source>
        <strain evidence="2">TK-2024</strain>
        <tissue evidence="2">Old leaves</tissue>
    </source>
</reference>
<name>A0ABR2U5E7_9ROSI</name>
<feature type="transmembrane region" description="Helical" evidence="1">
    <location>
        <begin position="85"/>
        <end position="105"/>
    </location>
</feature>
<evidence type="ECO:0000313" key="2">
    <source>
        <dbReference type="EMBL" id="KAK9044662.1"/>
    </source>
</evidence>
<evidence type="ECO:0008006" key="4">
    <source>
        <dbReference type="Google" id="ProtNLM"/>
    </source>
</evidence>
<evidence type="ECO:0000256" key="1">
    <source>
        <dbReference type="SAM" id="Phobius"/>
    </source>
</evidence>
<feature type="transmembrane region" description="Helical" evidence="1">
    <location>
        <begin position="111"/>
        <end position="130"/>
    </location>
</feature>
<proteinExistence type="predicted"/>
<organism evidence="2 3">
    <name type="scientific">Hibiscus sabdariffa</name>
    <name type="common">roselle</name>
    <dbReference type="NCBI Taxonomy" id="183260"/>
    <lineage>
        <taxon>Eukaryota</taxon>
        <taxon>Viridiplantae</taxon>
        <taxon>Streptophyta</taxon>
        <taxon>Embryophyta</taxon>
        <taxon>Tracheophyta</taxon>
        <taxon>Spermatophyta</taxon>
        <taxon>Magnoliopsida</taxon>
        <taxon>eudicotyledons</taxon>
        <taxon>Gunneridae</taxon>
        <taxon>Pentapetalae</taxon>
        <taxon>rosids</taxon>
        <taxon>malvids</taxon>
        <taxon>Malvales</taxon>
        <taxon>Malvaceae</taxon>
        <taxon>Malvoideae</taxon>
        <taxon>Hibiscus</taxon>
    </lineage>
</organism>
<protein>
    <recommendedName>
        <fullName evidence="4">Transmembrane protein</fullName>
    </recommendedName>
</protein>
<dbReference type="Proteomes" id="UP001396334">
    <property type="component" value="Unassembled WGS sequence"/>
</dbReference>
<comment type="caution">
    <text evidence="2">The sequence shown here is derived from an EMBL/GenBank/DDBJ whole genome shotgun (WGS) entry which is preliminary data.</text>
</comment>
<evidence type="ECO:0000313" key="3">
    <source>
        <dbReference type="Proteomes" id="UP001396334"/>
    </source>
</evidence>
<sequence>MKKTTLLKKKFGRYSVMTSFVHCMNGARLGIRFYRAAGHEVSCGYFLKGWVGGVYEVGLRRRVRIKLKSLRLGGDPCTLLELSMVLYLECSLVSFCSLAVVYGLYFACGLVLVLQLGSGAFGVIVLVYLVPS</sequence>
<keyword evidence="1" id="KW-0812">Transmembrane</keyword>
<gene>
    <name evidence="2" type="ORF">V6N11_058557</name>
</gene>
<accession>A0ABR2U5E7</accession>
<keyword evidence="1" id="KW-0472">Membrane</keyword>
<keyword evidence="3" id="KW-1185">Reference proteome</keyword>
<dbReference type="EMBL" id="JBBPBN010000002">
    <property type="protein sequence ID" value="KAK9044662.1"/>
    <property type="molecule type" value="Genomic_DNA"/>
</dbReference>
<keyword evidence="1" id="KW-1133">Transmembrane helix</keyword>